<proteinExistence type="predicted"/>
<dbReference type="InterPro" id="IPR036324">
    <property type="entry name" value="Mn/Fe_SOD_N_sf"/>
</dbReference>
<keyword evidence="4" id="KW-1185">Reference proteome</keyword>
<dbReference type="HOGENOM" id="CLU_057349_0_0_1"/>
<dbReference type="GO" id="GO:0004784">
    <property type="term" value="F:superoxide dismutase activity"/>
    <property type="evidence" value="ECO:0007669"/>
    <property type="project" value="InterPro"/>
</dbReference>
<feature type="domain" description="Manganese/iron superoxide dismutase C-terminal" evidence="2">
    <location>
        <begin position="148"/>
        <end position="206"/>
    </location>
</feature>
<reference evidence="3 4" key="1">
    <citation type="journal article" date="2012" name="Eukaryot. Cell">
        <title>Draft genome sequence of Wickerhamomyces ciferrii NRRL Y-1031 F-60-10.</title>
        <authorList>
            <person name="Schneider J."/>
            <person name="Andrea H."/>
            <person name="Blom J."/>
            <person name="Jaenicke S."/>
            <person name="Ruckert C."/>
            <person name="Schorsch C."/>
            <person name="Szczepanowski R."/>
            <person name="Farwick M."/>
            <person name="Goesmann A."/>
            <person name="Puhler A."/>
            <person name="Schaffer S."/>
            <person name="Tauch A."/>
            <person name="Kohler T."/>
            <person name="Brinkrolf K."/>
        </authorList>
    </citation>
    <scope>NUCLEOTIDE SEQUENCE [LARGE SCALE GENOMIC DNA]</scope>
    <source>
        <strain evidence="4">ATCC 14091 / BCRC 22168 / CBS 111 / JCM 3599 / NBRC 0793 / NRRL Y-1031 F-60-10</strain>
    </source>
</reference>
<dbReference type="PANTHER" id="PTHR43595">
    <property type="entry name" value="37S RIBOSOMAL PROTEIN S26, MITOCHONDRIAL"/>
    <property type="match status" value="1"/>
</dbReference>
<gene>
    <name evidence="3" type="ORF">BN7_5013</name>
</gene>
<accession>K0KQS0</accession>
<name>K0KQS0_WICCF</name>
<dbReference type="SUPFAM" id="SSF46609">
    <property type="entry name" value="Fe,Mn superoxide dismutase (SOD), N-terminal domain"/>
    <property type="match status" value="1"/>
</dbReference>
<dbReference type="STRING" id="1206466.K0KQS0"/>
<evidence type="ECO:0000259" key="2">
    <source>
        <dbReference type="Pfam" id="PF02777"/>
    </source>
</evidence>
<dbReference type="PANTHER" id="PTHR43595:SF1">
    <property type="entry name" value="SMALL RIBOSOMAL SUBUNIT PROTEIN MS43"/>
    <property type="match status" value="1"/>
</dbReference>
<dbReference type="InterPro" id="IPR019832">
    <property type="entry name" value="Mn/Fe_SOD_C"/>
</dbReference>
<evidence type="ECO:0000313" key="3">
    <source>
        <dbReference type="EMBL" id="CCH45431.1"/>
    </source>
</evidence>
<dbReference type="GO" id="GO:0005737">
    <property type="term" value="C:cytoplasm"/>
    <property type="evidence" value="ECO:0007669"/>
    <property type="project" value="TreeGrafter"/>
</dbReference>
<evidence type="ECO:0000313" key="4">
    <source>
        <dbReference type="Proteomes" id="UP000009328"/>
    </source>
</evidence>
<dbReference type="GO" id="GO:0005840">
    <property type="term" value="C:ribosome"/>
    <property type="evidence" value="ECO:0007669"/>
    <property type="project" value="UniProtKB-KW"/>
</dbReference>
<dbReference type="InParanoid" id="K0KQS0"/>
<keyword evidence="3" id="KW-0687">Ribonucleoprotein</keyword>
<comment type="caution">
    <text evidence="3">The sequence shown here is derived from an EMBL/GenBank/DDBJ whole genome shotgun (WGS) entry which is preliminary data.</text>
</comment>
<comment type="function">
    <text evidence="1">Component of the mitochondrial ribosome (mitoribosome), a dedicated translation machinery responsible for the synthesis of mitochondrial genome-encoded proteins, including at least some of the essential transmembrane subunits of the mitochondrial respiratory chain. The mitoribosomes are attached to the mitochondrial inner membrane and translation products are cotranslationally integrated into the membrane.</text>
</comment>
<dbReference type="Proteomes" id="UP000009328">
    <property type="component" value="Unassembled WGS sequence"/>
</dbReference>
<dbReference type="EMBL" id="CAIF01000196">
    <property type="protein sequence ID" value="CCH45431.1"/>
    <property type="molecule type" value="Genomic_DNA"/>
</dbReference>
<organism evidence="3 4">
    <name type="scientific">Wickerhamomyces ciferrii (strain ATCC 14091 / BCRC 22168 / CBS 111 / JCM 3599 / NBRC 0793 / NRRL Y-1031 F-60-10)</name>
    <name type="common">Yeast</name>
    <name type="synonym">Pichia ciferrii</name>
    <dbReference type="NCBI Taxonomy" id="1206466"/>
    <lineage>
        <taxon>Eukaryota</taxon>
        <taxon>Fungi</taxon>
        <taxon>Dikarya</taxon>
        <taxon>Ascomycota</taxon>
        <taxon>Saccharomycotina</taxon>
        <taxon>Saccharomycetes</taxon>
        <taxon>Phaffomycetales</taxon>
        <taxon>Wickerhamomycetaceae</taxon>
        <taxon>Wickerhamomyces</taxon>
    </lineage>
</organism>
<sequence>MMSLRTRLLAGARRYQSTGPVVQVYKTPSISYIDENQKIPGLLSEKGLENAWYKRAELYCEGLNHEIARSGLAPHDIDVLVKEYAKSPSKLNLFNNASLLSNLEFAFRSIGEVRSSKTIDFNRKLDESSILQTPNLSQKIENLPTDDEFVKWINSSFGSMLEFKTLLLNSASAINGDGFTWVVAKKTKSNDQKDEYDDLFIMNTYNAGTPNNSIKFGQITELTKKLQELKNEHDIHTTTSSILSLQEARESSGYGDFELKPILALDVSPKVWLYDYGVFGKNQYLEQVWNAIDWDIVQRRLPTRSSRISDALNY</sequence>
<evidence type="ECO:0000256" key="1">
    <source>
        <dbReference type="ARBA" id="ARBA00037226"/>
    </source>
</evidence>
<dbReference type="GO" id="GO:0046872">
    <property type="term" value="F:metal ion binding"/>
    <property type="evidence" value="ECO:0007669"/>
    <property type="project" value="InterPro"/>
</dbReference>
<feature type="domain" description="Manganese/iron superoxide dismutase C-terminal" evidence="2">
    <location>
        <begin position="258"/>
        <end position="300"/>
    </location>
</feature>
<dbReference type="eggNOG" id="KOG0876">
    <property type="taxonomic scope" value="Eukaryota"/>
</dbReference>
<dbReference type="SUPFAM" id="SSF54719">
    <property type="entry name" value="Fe,Mn superoxide dismutase (SOD), C-terminal domain"/>
    <property type="match status" value="1"/>
</dbReference>
<dbReference type="Gene3D" id="3.55.40.20">
    <property type="entry name" value="Iron/manganese superoxide dismutase, C-terminal domain"/>
    <property type="match status" value="1"/>
</dbReference>
<dbReference type="FunCoup" id="K0KQS0">
    <property type="interactions" value="244"/>
</dbReference>
<dbReference type="Pfam" id="PF02777">
    <property type="entry name" value="Sod_Fe_C"/>
    <property type="match status" value="2"/>
</dbReference>
<dbReference type="AlphaFoldDB" id="K0KQS0"/>
<protein>
    <submittedName>
        <fullName evidence="3">37S ribosomal protein MRP1, mitochondrial</fullName>
    </submittedName>
</protein>
<keyword evidence="3" id="KW-0689">Ribosomal protein</keyword>
<dbReference type="InterPro" id="IPR036314">
    <property type="entry name" value="SOD_C_sf"/>
</dbReference>